<dbReference type="OrthoDB" id="10027872at2759"/>
<dbReference type="Gene3D" id="2.120.10.80">
    <property type="entry name" value="Kelch-type beta propeller"/>
    <property type="match status" value="1"/>
</dbReference>
<dbReference type="EMBL" id="KQ414934">
    <property type="protein sequence ID" value="KOC59323.1"/>
    <property type="molecule type" value="Genomic_DNA"/>
</dbReference>
<evidence type="ECO:0000313" key="5">
    <source>
        <dbReference type="Proteomes" id="UP000053825"/>
    </source>
</evidence>
<dbReference type="InterPro" id="IPR052392">
    <property type="entry name" value="Kelch-BTB_domain-containing"/>
</dbReference>
<evidence type="ECO:0000256" key="1">
    <source>
        <dbReference type="ARBA" id="ARBA00022441"/>
    </source>
</evidence>
<keyword evidence="5" id="KW-1185">Reference proteome</keyword>
<name>A0A0L7QL24_9HYME</name>
<evidence type="ECO:0000259" key="3">
    <source>
        <dbReference type="PROSITE" id="PS50097"/>
    </source>
</evidence>
<dbReference type="Pfam" id="PF01344">
    <property type="entry name" value="Kelch_1"/>
    <property type="match status" value="1"/>
</dbReference>
<dbReference type="InterPro" id="IPR006652">
    <property type="entry name" value="Kelch_1"/>
</dbReference>
<dbReference type="SUPFAM" id="SSF117281">
    <property type="entry name" value="Kelch motif"/>
    <property type="match status" value="1"/>
</dbReference>
<dbReference type="InterPro" id="IPR015915">
    <property type="entry name" value="Kelch-typ_b-propeller"/>
</dbReference>
<dbReference type="AlphaFoldDB" id="A0A0L7QL24"/>
<evidence type="ECO:0000256" key="2">
    <source>
        <dbReference type="ARBA" id="ARBA00022737"/>
    </source>
</evidence>
<dbReference type="SUPFAM" id="SSF54695">
    <property type="entry name" value="POZ domain"/>
    <property type="match status" value="1"/>
</dbReference>
<proteinExistence type="predicted"/>
<sequence length="465" mass="53637">MEDSFTLVLNENRINVDKGKLASKSLYFAALFSHNFSDSSSKEHIINYDIDLWTLQSFVNWIHDDDHLFNINCHSRKGSMIQFLKNNFVELLNLLQLSTLFVVGELTNEIVEIIVLHWLSPEKVIDIWVLSQKLGIKVLQDICLSTSKHLSVNVVQERQPKFIQGTIVYEKYPDATKVAHLYTWDGSTLSKHVQLKTIQESRKHFIGMQVASRGYSVYVIGGEMGLGSGIFNDIIWRYCLLSKKWYFQDKLPMSRRHMIAAFIENKLYIVGGSGRHRRLLNRVDILDIHTGKWKKGADIPEYVSDTPPHCVLNGKLFVLSSYVYIYYPEDDCWQSVFRIYPIDHAVDAFLTPVSILFFTGDDSRGKVLSRIDVVKDFVCQGEECLKGQVKDNTITEMDIVHEDDFCELRYAKVAGAGIMVVNTNCDEKYEYLRLHSEKRKDFENCFIPKFGCFNIMDPNALYDTV</sequence>
<protein>
    <recommendedName>
        <fullName evidence="3">BTB domain-containing protein</fullName>
    </recommendedName>
</protein>
<dbReference type="Pfam" id="PF00651">
    <property type="entry name" value="BTB"/>
    <property type="match status" value="1"/>
</dbReference>
<gene>
    <name evidence="4" type="ORF">WH47_11509</name>
</gene>
<dbReference type="GO" id="GO:0003779">
    <property type="term" value="F:actin binding"/>
    <property type="evidence" value="ECO:0007669"/>
    <property type="project" value="UniProtKB-KW"/>
</dbReference>
<evidence type="ECO:0000313" key="4">
    <source>
        <dbReference type="EMBL" id="KOC59323.1"/>
    </source>
</evidence>
<dbReference type="InterPro" id="IPR000210">
    <property type="entry name" value="BTB/POZ_dom"/>
</dbReference>
<keyword evidence="2" id="KW-0677">Repeat</keyword>
<keyword evidence="1" id="KW-0880">Kelch repeat</keyword>
<dbReference type="PANTHER" id="PTHR46375">
    <property type="entry name" value="KELCH REPEAT AND BTB DOMAIN-CONTAINING PROTEIN 13-RELATED"/>
    <property type="match status" value="1"/>
</dbReference>
<organism evidence="4 5">
    <name type="scientific">Habropoda laboriosa</name>
    <dbReference type="NCBI Taxonomy" id="597456"/>
    <lineage>
        <taxon>Eukaryota</taxon>
        <taxon>Metazoa</taxon>
        <taxon>Ecdysozoa</taxon>
        <taxon>Arthropoda</taxon>
        <taxon>Hexapoda</taxon>
        <taxon>Insecta</taxon>
        <taxon>Pterygota</taxon>
        <taxon>Neoptera</taxon>
        <taxon>Endopterygota</taxon>
        <taxon>Hymenoptera</taxon>
        <taxon>Apocrita</taxon>
        <taxon>Aculeata</taxon>
        <taxon>Apoidea</taxon>
        <taxon>Anthophila</taxon>
        <taxon>Apidae</taxon>
        <taxon>Habropoda</taxon>
    </lineage>
</organism>
<dbReference type="Proteomes" id="UP000053825">
    <property type="component" value="Unassembled WGS sequence"/>
</dbReference>
<reference evidence="4 5" key="1">
    <citation type="submission" date="2015-07" db="EMBL/GenBank/DDBJ databases">
        <title>The genome of Habropoda laboriosa.</title>
        <authorList>
            <person name="Pan H."/>
            <person name="Kapheim K."/>
        </authorList>
    </citation>
    <scope>NUCLEOTIDE SEQUENCE [LARGE SCALE GENOMIC DNA]</scope>
    <source>
        <strain evidence="4">0110345459</strain>
    </source>
</reference>
<dbReference type="Gene3D" id="3.30.710.10">
    <property type="entry name" value="Potassium Channel Kv1.1, Chain A"/>
    <property type="match status" value="1"/>
</dbReference>
<dbReference type="InterPro" id="IPR011333">
    <property type="entry name" value="SKP1/BTB/POZ_sf"/>
</dbReference>
<dbReference type="SMART" id="SM00612">
    <property type="entry name" value="Kelch"/>
    <property type="match status" value="2"/>
</dbReference>
<dbReference type="PROSITE" id="PS50097">
    <property type="entry name" value="BTB"/>
    <property type="match status" value="1"/>
</dbReference>
<feature type="domain" description="BTB" evidence="3">
    <location>
        <begin position="3"/>
        <end position="66"/>
    </location>
</feature>
<dbReference type="PANTHER" id="PTHR46375:SF3">
    <property type="entry name" value="KELCH REPEAT AND BTB DOMAIN-CONTAINING PROTEIN 13"/>
    <property type="match status" value="1"/>
</dbReference>
<dbReference type="STRING" id="597456.A0A0L7QL24"/>
<accession>A0A0L7QL24</accession>